<dbReference type="Gene3D" id="3.90.78.10">
    <property type="entry name" value="UDP-N-acetylenolpyruvoylglucosamine reductase, C-terminal domain"/>
    <property type="match status" value="1"/>
</dbReference>
<evidence type="ECO:0000256" key="11">
    <source>
        <dbReference type="ARBA" id="ARBA00022984"/>
    </source>
</evidence>
<dbReference type="PROSITE" id="PS51387">
    <property type="entry name" value="FAD_PCMH"/>
    <property type="match status" value="1"/>
</dbReference>
<evidence type="ECO:0000256" key="15">
    <source>
        <dbReference type="ARBA" id="ARBA00048914"/>
    </source>
</evidence>
<dbReference type="STRING" id="1802274.A3J58_02240"/>
<keyword evidence="5 16" id="KW-0963">Cytoplasm</keyword>
<dbReference type="PANTHER" id="PTHR21071:SF4">
    <property type="entry name" value="UDP-N-ACETYLENOLPYRUVOYLGLUCOSAMINE REDUCTASE"/>
    <property type="match status" value="1"/>
</dbReference>
<evidence type="ECO:0000256" key="8">
    <source>
        <dbReference type="ARBA" id="ARBA00022827"/>
    </source>
</evidence>
<dbReference type="Gene3D" id="3.30.43.10">
    <property type="entry name" value="Uridine Diphospho-n-acetylenolpyruvylglucosamine Reductase, domain 2"/>
    <property type="match status" value="1"/>
</dbReference>
<evidence type="ECO:0000256" key="2">
    <source>
        <dbReference type="ARBA" id="ARBA00003921"/>
    </source>
</evidence>
<dbReference type="HAMAP" id="MF_00037">
    <property type="entry name" value="MurB"/>
    <property type="match status" value="1"/>
</dbReference>
<dbReference type="SUPFAM" id="SSF56176">
    <property type="entry name" value="FAD-binding/transporter-associated domain-like"/>
    <property type="match status" value="1"/>
</dbReference>
<name>A0A1G2KSY8_9BACT</name>
<evidence type="ECO:0000256" key="10">
    <source>
        <dbReference type="ARBA" id="ARBA00022960"/>
    </source>
</evidence>
<protein>
    <recommendedName>
        <fullName evidence="16">UDP-N-acetylenolpyruvoylglucosamine reductase</fullName>
        <ecNumber evidence="16">1.3.1.98</ecNumber>
    </recommendedName>
    <alternativeName>
        <fullName evidence="16">UDP-N-acetylmuramate dehydrogenase</fullName>
    </alternativeName>
</protein>
<dbReference type="PANTHER" id="PTHR21071">
    <property type="entry name" value="UDP-N-ACETYLENOLPYRUVOYLGLUCOSAMINE REDUCTASE"/>
    <property type="match status" value="1"/>
</dbReference>
<feature type="active site" evidence="16">
    <location>
        <position position="162"/>
    </location>
</feature>
<keyword evidence="14 16" id="KW-0961">Cell wall biogenesis/degradation</keyword>
<proteinExistence type="inferred from homology"/>
<gene>
    <name evidence="16" type="primary">murB</name>
    <name evidence="18" type="ORF">A3J58_02240</name>
</gene>
<evidence type="ECO:0000256" key="1">
    <source>
        <dbReference type="ARBA" id="ARBA00001974"/>
    </source>
</evidence>
<dbReference type="Pfam" id="PF02873">
    <property type="entry name" value="MurB_C"/>
    <property type="match status" value="1"/>
</dbReference>
<dbReference type="GO" id="GO:0071949">
    <property type="term" value="F:FAD binding"/>
    <property type="evidence" value="ECO:0007669"/>
    <property type="project" value="InterPro"/>
</dbReference>
<evidence type="ECO:0000256" key="7">
    <source>
        <dbReference type="ARBA" id="ARBA00022630"/>
    </source>
</evidence>
<evidence type="ECO:0000256" key="6">
    <source>
        <dbReference type="ARBA" id="ARBA00022618"/>
    </source>
</evidence>
<dbReference type="NCBIfam" id="NF010480">
    <property type="entry name" value="PRK13905.1"/>
    <property type="match status" value="1"/>
</dbReference>
<dbReference type="Gene3D" id="3.30.465.10">
    <property type="match status" value="1"/>
</dbReference>
<feature type="active site" evidence="16">
    <location>
        <position position="308"/>
    </location>
</feature>
<comment type="subcellular location">
    <subcellularLocation>
        <location evidence="3 16">Cytoplasm</location>
    </subcellularLocation>
</comment>
<dbReference type="GO" id="GO:0005829">
    <property type="term" value="C:cytosol"/>
    <property type="evidence" value="ECO:0007669"/>
    <property type="project" value="TreeGrafter"/>
</dbReference>
<keyword evidence="11 16" id="KW-0573">Peptidoglycan synthesis</keyword>
<dbReference type="UniPathway" id="UPA00219"/>
<dbReference type="InterPro" id="IPR003170">
    <property type="entry name" value="MurB"/>
</dbReference>
<dbReference type="NCBIfam" id="TIGR00179">
    <property type="entry name" value="murB"/>
    <property type="match status" value="1"/>
</dbReference>
<evidence type="ECO:0000256" key="13">
    <source>
        <dbReference type="ARBA" id="ARBA00023306"/>
    </source>
</evidence>
<sequence>MAVEIKENILLAPFTIYKIGGPARFFAEVKNAGELEEALRFAYDKDVPFFIMGAGSNTLVADRGFEGLAIRMVGGEIRIEGERLIAPAGVMMARASAGAAHAGLGGFSWAIGVPGTVGGSVRGNAGCFGHEMKDVVDSVMIFDAAKAMGYQLPATQCQFGYRDSAFKRHPEWIVLSATLKLHRGDPALIREEIHRTSAERASKQDIGSKSCGCVFKNPAWHDTEKTKEALIAHFPELAEFASRDRIPAALLIDHAGLKGTRVGHIIISHRHGNFFLNEGGGTAEDVVRLATIARDAVFKKYGIVLHEEIQRVGF</sequence>
<dbReference type="InterPro" id="IPR006094">
    <property type="entry name" value="Oxid_FAD_bind_N"/>
</dbReference>
<comment type="pathway">
    <text evidence="4 16">Cell wall biogenesis; peptidoglycan biosynthesis.</text>
</comment>
<dbReference type="GO" id="GO:0008360">
    <property type="term" value="P:regulation of cell shape"/>
    <property type="evidence" value="ECO:0007669"/>
    <property type="project" value="UniProtKB-KW"/>
</dbReference>
<keyword evidence="7 16" id="KW-0285">Flavoprotein</keyword>
<evidence type="ECO:0000256" key="5">
    <source>
        <dbReference type="ARBA" id="ARBA00022490"/>
    </source>
</evidence>
<evidence type="ECO:0000256" key="9">
    <source>
        <dbReference type="ARBA" id="ARBA00022857"/>
    </source>
</evidence>
<dbReference type="GO" id="GO:0071555">
    <property type="term" value="P:cell wall organization"/>
    <property type="evidence" value="ECO:0007669"/>
    <property type="project" value="UniProtKB-KW"/>
</dbReference>
<dbReference type="Proteomes" id="UP000178510">
    <property type="component" value="Unassembled WGS sequence"/>
</dbReference>
<dbReference type="GO" id="GO:0008762">
    <property type="term" value="F:UDP-N-acetylmuramate dehydrogenase activity"/>
    <property type="evidence" value="ECO:0007669"/>
    <property type="project" value="UniProtKB-UniRule"/>
</dbReference>
<keyword evidence="9 16" id="KW-0521">NADP</keyword>
<evidence type="ECO:0000256" key="4">
    <source>
        <dbReference type="ARBA" id="ARBA00004752"/>
    </source>
</evidence>
<comment type="caution">
    <text evidence="18">The sequence shown here is derived from an EMBL/GenBank/DDBJ whole genome shotgun (WGS) entry which is preliminary data.</text>
</comment>
<keyword evidence="6 16" id="KW-0132">Cell division</keyword>
<evidence type="ECO:0000313" key="19">
    <source>
        <dbReference type="Proteomes" id="UP000178510"/>
    </source>
</evidence>
<dbReference type="EC" id="1.3.1.98" evidence="16"/>
<dbReference type="EMBL" id="MHQM01000043">
    <property type="protein sequence ID" value="OHA02537.1"/>
    <property type="molecule type" value="Genomic_DNA"/>
</dbReference>
<dbReference type="SUPFAM" id="SSF56194">
    <property type="entry name" value="Uridine diphospho-N-Acetylenolpyruvylglucosamine reductase, MurB, C-terminal domain"/>
    <property type="match status" value="1"/>
</dbReference>
<evidence type="ECO:0000256" key="12">
    <source>
        <dbReference type="ARBA" id="ARBA00023002"/>
    </source>
</evidence>
<evidence type="ECO:0000256" key="16">
    <source>
        <dbReference type="HAMAP-Rule" id="MF_00037"/>
    </source>
</evidence>
<dbReference type="InterPro" id="IPR016166">
    <property type="entry name" value="FAD-bd_PCMH"/>
</dbReference>
<feature type="domain" description="FAD-binding PCMH-type" evidence="17">
    <location>
        <begin position="18"/>
        <end position="184"/>
    </location>
</feature>
<organism evidence="18 19">
    <name type="scientific">Candidatus Sungbacteria bacterium RIFCSPHIGHO2_02_FULL_52_23</name>
    <dbReference type="NCBI Taxonomy" id="1802274"/>
    <lineage>
        <taxon>Bacteria</taxon>
        <taxon>Candidatus Sungiibacteriota</taxon>
    </lineage>
</organism>
<evidence type="ECO:0000259" key="17">
    <source>
        <dbReference type="PROSITE" id="PS51387"/>
    </source>
</evidence>
<accession>A0A1G2KSY8</accession>
<evidence type="ECO:0000256" key="14">
    <source>
        <dbReference type="ARBA" id="ARBA00023316"/>
    </source>
</evidence>
<dbReference type="InterPro" id="IPR036318">
    <property type="entry name" value="FAD-bd_PCMH-like_sf"/>
</dbReference>
<dbReference type="Pfam" id="PF01565">
    <property type="entry name" value="FAD_binding_4"/>
    <property type="match status" value="1"/>
</dbReference>
<evidence type="ECO:0000313" key="18">
    <source>
        <dbReference type="EMBL" id="OHA02537.1"/>
    </source>
</evidence>
<dbReference type="InterPro" id="IPR036635">
    <property type="entry name" value="MurB_C_sf"/>
</dbReference>
<comment type="catalytic activity">
    <reaction evidence="15 16">
        <text>UDP-N-acetyl-alpha-D-muramate + NADP(+) = UDP-N-acetyl-3-O-(1-carboxyvinyl)-alpha-D-glucosamine + NADPH + H(+)</text>
        <dbReference type="Rhea" id="RHEA:12248"/>
        <dbReference type="ChEBI" id="CHEBI:15378"/>
        <dbReference type="ChEBI" id="CHEBI:57783"/>
        <dbReference type="ChEBI" id="CHEBI:58349"/>
        <dbReference type="ChEBI" id="CHEBI:68483"/>
        <dbReference type="ChEBI" id="CHEBI:70757"/>
        <dbReference type="EC" id="1.3.1.98"/>
    </reaction>
</comment>
<keyword evidence="10 16" id="KW-0133">Cell shape</keyword>
<keyword evidence="12 16" id="KW-0560">Oxidoreductase</keyword>
<comment type="similarity">
    <text evidence="16">Belongs to the MurB family.</text>
</comment>
<keyword evidence="8 16" id="KW-0274">FAD</keyword>
<dbReference type="InterPro" id="IPR016169">
    <property type="entry name" value="FAD-bd_PCMH_sub2"/>
</dbReference>
<dbReference type="InterPro" id="IPR016167">
    <property type="entry name" value="FAD-bd_PCMH_sub1"/>
</dbReference>
<dbReference type="InterPro" id="IPR011601">
    <property type="entry name" value="MurB_C"/>
</dbReference>
<evidence type="ECO:0000256" key="3">
    <source>
        <dbReference type="ARBA" id="ARBA00004496"/>
    </source>
</evidence>
<dbReference type="GO" id="GO:0009252">
    <property type="term" value="P:peptidoglycan biosynthetic process"/>
    <property type="evidence" value="ECO:0007669"/>
    <property type="project" value="UniProtKB-UniRule"/>
</dbReference>
<comment type="function">
    <text evidence="2 16">Cell wall formation.</text>
</comment>
<comment type="cofactor">
    <cofactor evidence="1 16">
        <name>FAD</name>
        <dbReference type="ChEBI" id="CHEBI:57692"/>
    </cofactor>
</comment>
<feature type="active site" description="Proton donor" evidence="16">
    <location>
        <position position="213"/>
    </location>
</feature>
<dbReference type="GO" id="GO:0051301">
    <property type="term" value="P:cell division"/>
    <property type="evidence" value="ECO:0007669"/>
    <property type="project" value="UniProtKB-KW"/>
</dbReference>
<keyword evidence="13 16" id="KW-0131">Cell cycle</keyword>
<reference evidence="18 19" key="1">
    <citation type="journal article" date="2016" name="Nat. Commun.">
        <title>Thousands of microbial genomes shed light on interconnected biogeochemical processes in an aquifer system.</title>
        <authorList>
            <person name="Anantharaman K."/>
            <person name="Brown C.T."/>
            <person name="Hug L.A."/>
            <person name="Sharon I."/>
            <person name="Castelle C.J."/>
            <person name="Probst A.J."/>
            <person name="Thomas B.C."/>
            <person name="Singh A."/>
            <person name="Wilkins M.J."/>
            <person name="Karaoz U."/>
            <person name="Brodie E.L."/>
            <person name="Williams K.H."/>
            <person name="Hubbard S.S."/>
            <person name="Banfield J.F."/>
        </authorList>
    </citation>
    <scope>NUCLEOTIDE SEQUENCE [LARGE SCALE GENOMIC DNA]</scope>
</reference>
<dbReference type="AlphaFoldDB" id="A0A1G2KSY8"/>